<dbReference type="InterPro" id="IPR042272">
    <property type="entry name" value="ATP12_ATP_synth-F1-assembly_N"/>
</dbReference>
<keyword evidence="2" id="KW-0809">Transit peptide</keyword>
<dbReference type="Pfam" id="PF07542">
    <property type="entry name" value="ATP12"/>
    <property type="match status" value="1"/>
</dbReference>
<organism evidence="4 5">
    <name type="scientific">Donghicola eburneus</name>
    <dbReference type="NCBI Taxonomy" id="393278"/>
    <lineage>
        <taxon>Bacteria</taxon>
        <taxon>Pseudomonadati</taxon>
        <taxon>Pseudomonadota</taxon>
        <taxon>Alphaproteobacteria</taxon>
        <taxon>Rhodobacterales</taxon>
        <taxon>Roseobacteraceae</taxon>
        <taxon>Donghicola</taxon>
    </lineage>
</organism>
<reference evidence="5" key="1">
    <citation type="submission" date="2016-09" db="EMBL/GenBank/DDBJ databases">
        <authorList>
            <person name="Wibberg D."/>
        </authorList>
    </citation>
    <scope>NUCLEOTIDE SEQUENCE [LARGE SCALE GENOMIC DNA]</scope>
</reference>
<evidence type="ECO:0000256" key="3">
    <source>
        <dbReference type="ARBA" id="ARBA00023186"/>
    </source>
</evidence>
<dbReference type="PANTHER" id="PTHR21013:SF10">
    <property type="entry name" value="ATP SYNTHASE MITOCHONDRIAL F1 COMPLEX ASSEMBLY FACTOR 2"/>
    <property type="match status" value="1"/>
</dbReference>
<dbReference type="InterPro" id="IPR011419">
    <property type="entry name" value="ATP12_ATP_synth-F1-assembly"/>
</dbReference>
<dbReference type="SUPFAM" id="SSF160909">
    <property type="entry name" value="ATP12-like"/>
    <property type="match status" value="1"/>
</dbReference>
<accession>A0A1M4N258</accession>
<comment type="similarity">
    <text evidence="1">Belongs to the ATP12 family.</text>
</comment>
<evidence type="ECO:0000313" key="4">
    <source>
        <dbReference type="EMBL" id="SCM68950.1"/>
    </source>
</evidence>
<evidence type="ECO:0000256" key="1">
    <source>
        <dbReference type="ARBA" id="ARBA00008231"/>
    </source>
</evidence>
<gene>
    <name evidence="4" type="ORF">KARMA_3181</name>
</gene>
<keyword evidence="3" id="KW-0143">Chaperone</keyword>
<evidence type="ECO:0000256" key="2">
    <source>
        <dbReference type="ARBA" id="ARBA00022946"/>
    </source>
</evidence>
<dbReference type="Gene3D" id="3.30.2180.10">
    <property type="entry name" value="ATP12-like"/>
    <property type="match status" value="1"/>
</dbReference>
<evidence type="ECO:0008006" key="6">
    <source>
        <dbReference type="Google" id="ProtNLM"/>
    </source>
</evidence>
<name>A0A1M4N258_9RHOB</name>
<sequence>MSEWKAKRFWKETTHEATEGGWTIRLDGRPVKTPAKIALVVPTEELAREIAAEWNAQEEVIQPLTMPFTRCANAAIDRVANQRDAVVEIIAAYGETDLLCYRAEQPYELIERQAASWDPLLAWSKDELAAELTVHSGVMFGSQPEAALKTLFAHVDEMSPFQLSALHDLVAMSGSLVLGLAVAKGRIDSETAWDVSRIDEEWQIQQWGRDEEADALAARKREEFLRAEKLLRMV</sequence>
<dbReference type="Gene3D" id="1.10.3580.10">
    <property type="entry name" value="ATP12 ATPase"/>
    <property type="match status" value="1"/>
</dbReference>
<evidence type="ECO:0000313" key="5">
    <source>
        <dbReference type="Proteomes" id="UP000184085"/>
    </source>
</evidence>
<proteinExistence type="inferred from homology"/>
<dbReference type="GO" id="GO:0043461">
    <property type="term" value="P:proton-transporting ATP synthase complex assembly"/>
    <property type="evidence" value="ECO:0007669"/>
    <property type="project" value="InterPro"/>
</dbReference>
<dbReference type="EMBL" id="FMJB01000061">
    <property type="protein sequence ID" value="SCM68950.1"/>
    <property type="molecule type" value="Genomic_DNA"/>
</dbReference>
<dbReference type="PANTHER" id="PTHR21013">
    <property type="entry name" value="ATP SYNTHASE MITOCHONDRIAL F1 COMPLEX ASSEMBLY FACTOR 2/ATP12 PROTEIN, MITOCHONDRIAL PRECURSOR"/>
    <property type="match status" value="1"/>
</dbReference>
<dbReference type="InterPro" id="IPR023335">
    <property type="entry name" value="ATP12_ortho_dom_sf"/>
</dbReference>
<keyword evidence="5" id="KW-1185">Reference proteome</keyword>
<dbReference type="RefSeq" id="WP_072708015.1">
    <property type="nucleotide sequence ID" value="NZ_FMJB01000061.1"/>
</dbReference>
<protein>
    <recommendedName>
        <fullName evidence="6">ATPase</fullName>
    </recommendedName>
</protein>
<dbReference type="AlphaFoldDB" id="A0A1M4N258"/>
<dbReference type="Proteomes" id="UP000184085">
    <property type="component" value="Unassembled WGS sequence"/>
</dbReference>